<organism evidence="1 2">
    <name type="scientific">Fasciola gigantica</name>
    <name type="common">Giant liver fluke</name>
    <dbReference type="NCBI Taxonomy" id="46835"/>
    <lineage>
        <taxon>Eukaryota</taxon>
        <taxon>Metazoa</taxon>
        <taxon>Spiralia</taxon>
        <taxon>Lophotrochozoa</taxon>
        <taxon>Platyhelminthes</taxon>
        <taxon>Trematoda</taxon>
        <taxon>Digenea</taxon>
        <taxon>Plagiorchiida</taxon>
        <taxon>Echinostomata</taxon>
        <taxon>Echinostomatoidea</taxon>
        <taxon>Fasciolidae</taxon>
        <taxon>Fasciola</taxon>
    </lineage>
</organism>
<reference evidence="1 2" key="1">
    <citation type="submission" date="2019-04" db="EMBL/GenBank/DDBJ databases">
        <title>Annotation for the trematode Fasciola gigantica.</title>
        <authorList>
            <person name="Choi Y.-J."/>
        </authorList>
    </citation>
    <scope>NUCLEOTIDE SEQUENCE [LARGE SCALE GENOMIC DNA]</scope>
    <source>
        <strain evidence="1">Uganda_cow_1</strain>
    </source>
</reference>
<sequence length="54" mass="6295">MLTEGSLYIPEDVSHCHRSTPKTQYPRGVFFPTPSTSMDPTLKIHLRQLRWIPQ</sequence>
<evidence type="ECO:0000313" key="1">
    <source>
        <dbReference type="EMBL" id="TPP56467.1"/>
    </source>
</evidence>
<accession>A0A504YFC5</accession>
<dbReference type="EMBL" id="SUNJ01014455">
    <property type="protein sequence ID" value="TPP56467.1"/>
    <property type="molecule type" value="Genomic_DNA"/>
</dbReference>
<gene>
    <name evidence="1" type="ORF">FGIG_10902</name>
</gene>
<protein>
    <submittedName>
        <fullName evidence="1">Uncharacterized protein</fullName>
    </submittedName>
</protein>
<dbReference type="AlphaFoldDB" id="A0A504YFC5"/>
<name>A0A504YFC5_FASGI</name>
<dbReference type="Proteomes" id="UP000316759">
    <property type="component" value="Unassembled WGS sequence"/>
</dbReference>
<evidence type="ECO:0000313" key="2">
    <source>
        <dbReference type="Proteomes" id="UP000316759"/>
    </source>
</evidence>
<comment type="caution">
    <text evidence="1">The sequence shown here is derived from an EMBL/GenBank/DDBJ whole genome shotgun (WGS) entry which is preliminary data.</text>
</comment>
<proteinExistence type="predicted"/>
<keyword evidence="2" id="KW-1185">Reference proteome</keyword>